<dbReference type="AlphaFoldDB" id="A0A9W9A9G9"/>
<protein>
    <submittedName>
        <fullName evidence="2">Uncharacterized protein</fullName>
    </submittedName>
</protein>
<proteinExistence type="predicted"/>
<feature type="compositionally biased region" description="Basic residues" evidence="1">
    <location>
        <begin position="885"/>
        <end position="898"/>
    </location>
</feature>
<name>A0A9W9A9G9_9AGAR</name>
<gene>
    <name evidence="2" type="ORF">C8J55DRAFT_606643</name>
</gene>
<feature type="compositionally biased region" description="Low complexity" evidence="1">
    <location>
        <begin position="918"/>
        <end position="933"/>
    </location>
</feature>
<accession>A0A9W9A9G9</accession>
<sequence>MDIFDDFPNVEQIVAASEFFCQHLKSRKGFEPSLELCLTALSVDLDLHEKLKSAHDARDLAALERLCGYLEQNAWRMNSRFKRMNQAIRSINSENKIMPFVRGERKHPIWAPTRTSTNPNTTDHIRNLALPLGNREDIPLVILHQLGSFQHDTILRKRLNRIFSPDHHTFLINTSGSGKTKLLFEGLCLHWGFYFSCAIDSSDLGAGDFVLAIDDLESNRDWTGHLPFRSSPRYTANLQNNIQTVFRLNSEALLARLLVFKMYLEACSKEGFRHYHRRRWLESQIFPHTLASSFEPYGKLKREIARAEVDDSVIDEAITRTLEDIQRIWDISPGEFFYIVIDEANVGCQKHSGAFEDEYGRYPLLKEIIRSLQRRMGHLPVRFVVAGTIIPREHFQSSSGEWDSFHWCSDTGCFDDPENHRRYISEFLPPQFEKSDTGQLLIHRIWHWLRGRHRYTASFLTLLLDNNFESPHTLLGGFVESLSEYMPPENSEYSVFEKFYTNNWYSSLGSKGLLRRSISTIAMHRTIISFLTTSKGCLDIPGNDIALINEDYGIFLDTMCSRIGLDEPATVAYGANWFKQNPYFTLVKLAGTFAWNYATEIHPSHFALSLALSLALCHGNFSRISDSCTLFGLSASLSDGRLVKFVKVAERLETLDVQFSKDTPDRLVFLAGAPEKVVSWFRHERDEPFCVLPSSSSTGVTLSFCLQLSDERTFWVFVYVPSTFTADSPDFAQDIKEIHPHVIFRDQPEVLTLLDQLPNLNTDVGPSGILRISGSFWVKSATANSIPREEYPAGVLNIEGLDKVTKEVSQDMLMHRLSRIFTQGERMEASHMALPAVARGGDVSVKKRGRSTSTADGAALTSKADGTKVQKSSKGIVTGSGSMTRKSRKGTRSLRTRRNNGNMRDVVTGRASVVVPRTSLVDSTVPSSSSVSPYNLRKRK</sequence>
<evidence type="ECO:0000256" key="1">
    <source>
        <dbReference type="SAM" id="MobiDB-lite"/>
    </source>
</evidence>
<feature type="region of interest" description="Disordered" evidence="1">
    <location>
        <begin position="844"/>
        <end position="903"/>
    </location>
</feature>
<feature type="region of interest" description="Disordered" evidence="1">
    <location>
        <begin position="918"/>
        <end position="940"/>
    </location>
</feature>
<reference evidence="2" key="1">
    <citation type="submission" date="2022-08" db="EMBL/GenBank/DDBJ databases">
        <authorList>
            <consortium name="DOE Joint Genome Institute"/>
            <person name="Min B."/>
            <person name="Riley R."/>
            <person name="Sierra-Patev S."/>
            <person name="Naranjo-Ortiz M."/>
            <person name="Looney B."/>
            <person name="Konkel Z."/>
            <person name="Slot J.C."/>
            <person name="Sakamoto Y."/>
            <person name="Steenwyk J.L."/>
            <person name="Rokas A."/>
            <person name="Carro J."/>
            <person name="Camarero S."/>
            <person name="Ferreira P."/>
            <person name="Molpeceres G."/>
            <person name="Ruiz-Duenas F.J."/>
            <person name="Serrano A."/>
            <person name="Henrissat B."/>
            <person name="Drula E."/>
            <person name="Hughes K.W."/>
            <person name="Mata J.L."/>
            <person name="Ishikawa N.K."/>
            <person name="Vargas-Isla R."/>
            <person name="Ushijima S."/>
            <person name="Smith C.A."/>
            <person name="Ahrendt S."/>
            <person name="Andreopoulos W."/>
            <person name="He G."/>
            <person name="Labutti K."/>
            <person name="Lipzen A."/>
            <person name="Ng V."/>
            <person name="Sandor L."/>
            <person name="Barry K."/>
            <person name="Martinez A.T."/>
            <person name="Xiao Y."/>
            <person name="Gibbons J.G."/>
            <person name="Terashima K."/>
            <person name="Hibbett D.S."/>
            <person name="Grigoriev I.V."/>
        </authorList>
    </citation>
    <scope>NUCLEOTIDE SEQUENCE</scope>
    <source>
        <strain evidence="2">Sp2 HRB7682 ss15</strain>
    </source>
</reference>
<dbReference type="EMBL" id="JANVFS010000019">
    <property type="protein sequence ID" value="KAJ4476875.1"/>
    <property type="molecule type" value="Genomic_DNA"/>
</dbReference>
<dbReference type="Proteomes" id="UP001150238">
    <property type="component" value="Unassembled WGS sequence"/>
</dbReference>
<reference evidence="2" key="2">
    <citation type="journal article" date="2023" name="Proc. Natl. Acad. Sci. U.S.A.">
        <title>A global phylogenomic analysis of the shiitake genus Lentinula.</title>
        <authorList>
            <person name="Sierra-Patev S."/>
            <person name="Min B."/>
            <person name="Naranjo-Ortiz M."/>
            <person name="Looney B."/>
            <person name="Konkel Z."/>
            <person name="Slot J.C."/>
            <person name="Sakamoto Y."/>
            <person name="Steenwyk J.L."/>
            <person name="Rokas A."/>
            <person name="Carro J."/>
            <person name="Camarero S."/>
            <person name="Ferreira P."/>
            <person name="Molpeceres G."/>
            <person name="Ruiz-Duenas F.J."/>
            <person name="Serrano A."/>
            <person name="Henrissat B."/>
            <person name="Drula E."/>
            <person name="Hughes K.W."/>
            <person name="Mata J.L."/>
            <person name="Ishikawa N.K."/>
            <person name="Vargas-Isla R."/>
            <person name="Ushijima S."/>
            <person name="Smith C.A."/>
            <person name="Donoghue J."/>
            <person name="Ahrendt S."/>
            <person name="Andreopoulos W."/>
            <person name="He G."/>
            <person name="LaButti K."/>
            <person name="Lipzen A."/>
            <person name="Ng V."/>
            <person name="Riley R."/>
            <person name="Sandor L."/>
            <person name="Barry K."/>
            <person name="Martinez A.T."/>
            <person name="Xiao Y."/>
            <person name="Gibbons J.G."/>
            <person name="Terashima K."/>
            <person name="Grigoriev I.V."/>
            <person name="Hibbett D."/>
        </authorList>
    </citation>
    <scope>NUCLEOTIDE SEQUENCE</scope>
    <source>
        <strain evidence="2">Sp2 HRB7682 ss15</strain>
    </source>
</reference>
<organism evidence="2 3">
    <name type="scientific">Lentinula lateritia</name>
    <dbReference type="NCBI Taxonomy" id="40482"/>
    <lineage>
        <taxon>Eukaryota</taxon>
        <taxon>Fungi</taxon>
        <taxon>Dikarya</taxon>
        <taxon>Basidiomycota</taxon>
        <taxon>Agaricomycotina</taxon>
        <taxon>Agaricomycetes</taxon>
        <taxon>Agaricomycetidae</taxon>
        <taxon>Agaricales</taxon>
        <taxon>Marasmiineae</taxon>
        <taxon>Omphalotaceae</taxon>
        <taxon>Lentinula</taxon>
    </lineage>
</organism>
<evidence type="ECO:0000313" key="3">
    <source>
        <dbReference type="Proteomes" id="UP001150238"/>
    </source>
</evidence>
<feature type="compositionally biased region" description="Polar residues" evidence="1">
    <location>
        <begin position="869"/>
        <end position="884"/>
    </location>
</feature>
<evidence type="ECO:0000313" key="2">
    <source>
        <dbReference type="EMBL" id="KAJ4476875.1"/>
    </source>
</evidence>
<comment type="caution">
    <text evidence="2">The sequence shown here is derived from an EMBL/GenBank/DDBJ whole genome shotgun (WGS) entry which is preliminary data.</text>
</comment>